<protein>
    <submittedName>
        <fullName evidence="1">Uncharacterized protein</fullName>
    </submittedName>
</protein>
<dbReference type="AlphaFoldDB" id="A0AAZ1WY76"/>
<name>A0AAZ1WY76_OREAU</name>
<reference evidence="1" key="2">
    <citation type="submission" date="2025-08" db="UniProtKB">
        <authorList>
            <consortium name="Ensembl"/>
        </authorList>
    </citation>
    <scope>IDENTIFICATION</scope>
</reference>
<dbReference type="Proteomes" id="UP000472276">
    <property type="component" value="Unassembled WGS sequence"/>
</dbReference>
<organism evidence="1 2">
    <name type="scientific">Oreochromis aureus</name>
    <name type="common">Israeli tilapia</name>
    <name type="synonym">Chromis aureus</name>
    <dbReference type="NCBI Taxonomy" id="47969"/>
    <lineage>
        <taxon>Eukaryota</taxon>
        <taxon>Metazoa</taxon>
        <taxon>Chordata</taxon>
        <taxon>Craniata</taxon>
        <taxon>Vertebrata</taxon>
        <taxon>Euteleostomi</taxon>
        <taxon>Actinopterygii</taxon>
        <taxon>Neopterygii</taxon>
        <taxon>Teleostei</taxon>
        <taxon>Neoteleostei</taxon>
        <taxon>Acanthomorphata</taxon>
        <taxon>Ovalentaria</taxon>
        <taxon>Cichlomorphae</taxon>
        <taxon>Cichliformes</taxon>
        <taxon>Cichlidae</taxon>
        <taxon>African cichlids</taxon>
        <taxon>Pseudocrenilabrinae</taxon>
        <taxon>Oreochromini</taxon>
        <taxon>Oreochromis</taxon>
    </lineage>
</organism>
<dbReference type="Ensembl" id="ENSOABT00000064695.1">
    <property type="protein sequence ID" value="ENSOABP00000060453.1"/>
    <property type="gene ID" value="ENSOABG00000037134.1"/>
</dbReference>
<reference evidence="2" key="1">
    <citation type="submission" date="2020-03" db="EMBL/GenBank/DDBJ databases">
        <title>Evolution of repeat sequences and sex chromosomes of tilapia species revealed by chromosome-level genomes.</title>
        <authorList>
            <person name="Xu L."/>
            <person name="Tao W."/>
            <person name="Wang D."/>
            <person name="Zhou Q."/>
        </authorList>
    </citation>
    <scope>NUCLEOTIDE SEQUENCE [LARGE SCALE GENOMIC DNA]</scope>
    <source>
        <strain evidence="2">Israel</strain>
    </source>
</reference>
<evidence type="ECO:0000313" key="1">
    <source>
        <dbReference type="Ensembl" id="ENSOABP00000060453.1"/>
    </source>
</evidence>
<proteinExistence type="predicted"/>
<evidence type="ECO:0000313" key="2">
    <source>
        <dbReference type="Proteomes" id="UP000472276"/>
    </source>
</evidence>
<accession>A0AAZ1WY76</accession>
<keyword evidence="2" id="KW-1185">Reference proteome</keyword>
<sequence>MRQRLSHSKLVLEWIKQQSNIKPELDQKLVESYQKHLVEVQLVKGHLIKYQMGCVYIFEPVCIF</sequence>
<reference evidence="1" key="3">
    <citation type="submission" date="2025-09" db="UniProtKB">
        <authorList>
            <consortium name="Ensembl"/>
        </authorList>
    </citation>
    <scope>IDENTIFICATION</scope>
</reference>